<name>A0A0H5QJN3_9EUKA</name>
<evidence type="ECO:0000313" key="3">
    <source>
        <dbReference type="EMBL" id="CRZ01541.1"/>
    </source>
</evidence>
<evidence type="ECO:0000259" key="2">
    <source>
        <dbReference type="Pfam" id="PF25474"/>
    </source>
</evidence>
<feature type="non-terminal residue" evidence="3">
    <location>
        <position position="1"/>
    </location>
</feature>
<proteinExistence type="predicted"/>
<dbReference type="EMBL" id="HACM01001099">
    <property type="protein sequence ID" value="CRZ01541.1"/>
    <property type="molecule type" value="Transcribed_RNA"/>
</dbReference>
<sequence>LRYLSLCLIDVLFRLEFVWIRSCCLWIMCWASICLALTDLETKSVGCTAAFVVCSPIVVLVSYSIAHIRRAQLKNTLNAEPQSSFEVELLARFCVQRMLLESERLEALGETYDIGPEVEKVEKLYREAVSRFPDSALVQWFLSRFIFEFVNNIYNGYVALEKLDMLNPLPDIQYLIYRERALSMDNLTAKAAVRDIMSYMLGERHSAKAAASDLLATNKKIRFWSELCQSNPVVENIPSLSLEFRNALSSACYHYEMAIKYKRTDTHVMPRYIRFLHEN</sequence>
<accession>A0A0H5QJN3</accession>
<organism evidence="3">
    <name type="scientific">Spongospora subterranea</name>
    <dbReference type="NCBI Taxonomy" id="70186"/>
    <lineage>
        <taxon>Eukaryota</taxon>
        <taxon>Sar</taxon>
        <taxon>Rhizaria</taxon>
        <taxon>Endomyxa</taxon>
        <taxon>Phytomyxea</taxon>
        <taxon>Plasmodiophorida</taxon>
        <taxon>Plasmodiophoridae</taxon>
        <taxon>Spongospora</taxon>
    </lineage>
</organism>
<feature type="transmembrane region" description="Helical" evidence="1">
    <location>
        <begin position="45"/>
        <end position="66"/>
    </location>
</feature>
<dbReference type="InterPro" id="IPR057352">
    <property type="entry name" value="TPR_TmcB/C"/>
</dbReference>
<protein>
    <recommendedName>
        <fullName evidence="2">TmcB/TmcC TPR repeats domain-containing protein</fullName>
    </recommendedName>
</protein>
<feature type="transmembrane region" description="Helical" evidence="1">
    <location>
        <begin position="18"/>
        <end position="38"/>
    </location>
</feature>
<evidence type="ECO:0000256" key="1">
    <source>
        <dbReference type="SAM" id="Phobius"/>
    </source>
</evidence>
<dbReference type="Pfam" id="PF25474">
    <property type="entry name" value="TPR_TmcB"/>
    <property type="match status" value="1"/>
</dbReference>
<feature type="non-terminal residue" evidence="3">
    <location>
        <position position="279"/>
    </location>
</feature>
<feature type="domain" description="TmcB/TmcC TPR repeats" evidence="2">
    <location>
        <begin position="189"/>
        <end position="278"/>
    </location>
</feature>
<keyword evidence="1" id="KW-0472">Membrane</keyword>
<reference evidence="3" key="1">
    <citation type="submission" date="2015-04" db="EMBL/GenBank/DDBJ databases">
        <title>The genome sequence of the plant pathogenic Rhizarian Plasmodiophora brassicae reveals insights in its biotrophic life cycle and the origin of chitin synthesis.</title>
        <authorList>
            <person name="Schwelm A."/>
            <person name="Fogelqvist J."/>
            <person name="Knaust A."/>
            <person name="Julke S."/>
            <person name="Lilja T."/>
            <person name="Dhandapani V."/>
            <person name="Bonilla-Rosso G."/>
            <person name="Karlsson M."/>
            <person name="Shevchenko A."/>
            <person name="Choi S.R."/>
            <person name="Kim H.G."/>
            <person name="Park J.Y."/>
            <person name="Lim Y.P."/>
            <person name="Ludwig-Muller J."/>
            <person name="Dixelius C."/>
        </authorList>
    </citation>
    <scope>NUCLEOTIDE SEQUENCE</scope>
    <source>
        <tissue evidence="3">Potato root galls</tissue>
    </source>
</reference>
<keyword evidence="1" id="KW-0812">Transmembrane</keyword>
<dbReference type="AlphaFoldDB" id="A0A0H5QJN3"/>
<keyword evidence="1" id="KW-1133">Transmembrane helix</keyword>